<name>A0ACC0II18_9ERIC</name>
<dbReference type="EMBL" id="CM045760">
    <property type="protein sequence ID" value="KAI8024748.1"/>
    <property type="molecule type" value="Genomic_DNA"/>
</dbReference>
<sequence>MKISSFVFIIFPSPVRDLVDDQKKHKANLVFTFFVIFCYNESDPIAVVYTKGRDGALQELGRTEVVLNSLNPKWIRKHTVTYHFEVVQTLVCLSWMGSNFLVRLLVHCLRLVCSKWTYTLMGVGRK</sequence>
<evidence type="ECO:0000313" key="1">
    <source>
        <dbReference type="EMBL" id="KAI8024748.1"/>
    </source>
</evidence>
<proteinExistence type="predicted"/>
<comment type="caution">
    <text evidence="1">The sequence shown here is derived from an EMBL/GenBank/DDBJ whole genome shotgun (WGS) entry which is preliminary data.</text>
</comment>
<accession>A0ACC0II18</accession>
<evidence type="ECO:0000313" key="2">
    <source>
        <dbReference type="Proteomes" id="UP001060215"/>
    </source>
</evidence>
<organism evidence="1 2">
    <name type="scientific">Camellia lanceoleosa</name>
    <dbReference type="NCBI Taxonomy" id="1840588"/>
    <lineage>
        <taxon>Eukaryota</taxon>
        <taxon>Viridiplantae</taxon>
        <taxon>Streptophyta</taxon>
        <taxon>Embryophyta</taxon>
        <taxon>Tracheophyta</taxon>
        <taxon>Spermatophyta</taxon>
        <taxon>Magnoliopsida</taxon>
        <taxon>eudicotyledons</taxon>
        <taxon>Gunneridae</taxon>
        <taxon>Pentapetalae</taxon>
        <taxon>asterids</taxon>
        <taxon>Ericales</taxon>
        <taxon>Theaceae</taxon>
        <taxon>Camellia</taxon>
    </lineage>
</organism>
<protein>
    <submittedName>
        <fullName evidence="1">Protein BONZAI 2</fullName>
    </submittedName>
</protein>
<dbReference type="Proteomes" id="UP001060215">
    <property type="component" value="Chromosome 3"/>
</dbReference>
<reference evidence="1 2" key="1">
    <citation type="journal article" date="2022" name="Plant J.">
        <title>Chromosome-level genome of Camellia lanceoleosa provides a valuable resource for understanding genome evolution and self-incompatibility.</title>
        <authorList>
            <person name="Gong W."/>
            <person name="Xiao S."/>
            <person name="Wang L."/>
            <person name="Liao Z."/>
            <person name="Chang Y."/>
            <person name="Mo W."/>
            <person name="Hu G."/>
            <person name="Li W."/>
            <person name="Zhao G."/>
            <person name="Zhu H."/>
            <person name="Hu X."/>
            <person name="Ji K."/>
            <person name="Xiang X."/>
            <person name="Song Q."/>
            <person name="Yuan D."/>
            <person name="Jin S."/>
            <person name="Zhang L."/>
        </authorList>
    </citation>
    <scope>NUCLEOTIDE SEQUENCE [LARGE SCALE GENOMIC DNA]</scope>
    <source>
        <strain evidence="1">SQ_2022a</strain>
    </source>
</reference>
<gene>
    <name evidence="1" type="ORF">LOK49_LG02G01502</name>
</gene>
<keyword evidence="2" id="KW-1185">Reference proteome</keyword>